<proteinExistence type="predicted"/>
<gene>
    <name evidence="3" type="ORF">ACFPZN_13055</name>
</gene>
<dbReference type="SUPFAM" id="SSF55781">
    <property type="entry name" value="GAF domain-like"/>
    <property type="match status" value="1"/>
</dbReference>
<dbReference type="InterPro" id="IPR013767">
    <property type="entry name" value="PAS_fold"/>
</dbReference>
<evidence type="ECO:0000259" key="2">
    <source>
        <dbReference type="PROSITE" id="PS50112"/>
    </source>
</evidence>
<keyword evidence="4" id="KW-1185">Reference proteome</keyword>
<name>A0ABW0ZTC2_9ACTN</name>
<dbReference type="CDD" id="cd00130">
    <property type="entry name" value="PAS"/>
    <property type="match status" value="2"/>
</dbReference>
<dbReference type="InterPro" id="IPR036890">
    <property type="entry name" value="HATPase_C_sf"/>
</dbReference>
<dbReference type="SUPFAM" id="SSF55785">
    <property type="entry name" value="PYP-like sensor domain (PAS domain)"/>
    <property type="match status" value="2"/>
</dbReference>
<dbReference type="PANTHER" id="PTHR43156">
    <property type="entry name" value="STAGE II SPORULATION PROTEIN E-RELATED"/>
    <property type="match status" value="1"/>
</dbReference>
<dbReference type="RefSeq" id="WP_378282167.1">
    <property type="nucleotide sequence ID" value="NZ_JBHSON010000015.1"/>
</dbReference>
<feature type="domain" description="PAS" evidence="2">
    <location>
        <begin position="20"/>
        <end position="51"/>
    </location>
</feature>
<dbReference type="SUPFAM" id="SSF81606">
    <property type="entry name" value="PP2C-like"/>
    <property type="match status" value="1"/>
</dbReference>
<dbReference type="Gene3D" id="3.30.565.10">
    <property type="entry name" value="Histidine kinase-like ATPase, C-terminal domain"/>
    <property type="match status" value="1"/>
</dbReference>
<dbReference type="InterPro" id="IPR013656">
    <property type="entry name" value="PAS_4"/>
</dbReference>
<dbReference type="Pfam" id="PF00989">
    <property type="entry name" value="PAS"/>
    <property type="match status" value="1"/>
</dbReference>
<dbReference type="SMART" id="SM00331">
    <property type="entry name" value="PP2C_SIG"/>
    <property type="match status" value="1"/>
</dbReference>
<dbReference type="InterPro" id="IPR000014">
    <property type="entry name" value="PAS"/>
</dbReference>
<dbReference type="NCBIfam" id="TIGR00229">
    <property type="entry name" value="sensory_box"/>
    <property type="match status" value="2"/>
</dbReference>
<protein>
    <submittedName>
        <fullName evidence="3">SpoIIE family protein phosphatase</fullName>
    </submittedName>
</protein>
<dbReference type="InterPro" id="IPR036457">
    <property type="entry name" value="PPM-type-like_dom_sf"/>
</dbReference>
<dbReference type="InterPro" id="IPR003018">
    <property type="entry name" value="GAF"/>
</dbReference>
<accession>A0ABW0ZTC2</accession>
<evidence type="ECO:0000313" key="4">
    <source>
        <dbReference type="Proteomes" id="UP001596074"/>
    </source>
</evidence>
<dbReference type="Pfam" id="PF13581">
    <property type="entry name" value="HATPase_c_2"/>
    <property type="match status" value="1"/>
</dbReference>
<dbReference type="PROSITE" id="PS50112">
    <property type="entry name" value="PAS"/>
    <property type="match status" value="1"/>
</dbReference>
<dbReference type="Gene3D" id="3.60.40.10">
    <property type="entry name" value="PPM-type phosphatase domain"/>
    <property type="match status" value="1"/>
</dbReference>
<evidence type="ECO:0000313" key="3">
    <source>
        <dbReference type="EMBL" id="MFC5746545.1"/>
    </source>
</evidence>
<keyword evidence="1" id="KW-0378">Hydrolase</keyword>
<dbReference type="Gene3D" id="3.30.450.20">
    <property type="entry name" value="PAS domain"/>
    <property type="match status" value="2"/>
</dbReference>
<dbReference type="SUPFAM" id="SSF55874">
    <property type="entry name" value="ATPase domain of HSP90 chaperone/DNA topoisomerase II/histidine kinase"/>
    <property type="match status" value="1"/>
</dbReference>
<organism evidence="3 4">
    <name type="scientific">Actinomadura rugatobispora</name>
    <dbReference type="NCBI Taxonomy" id="1994"/>
    <lineage>
        <taxon>Bacteria</taxon>
        <taxon>Bacillati</taxon>
        <taxon>Actinomycetota</taxon>
        <taxon>Actinomycetes</taxon>
        <taxon>Streptosporangiales</taxon>
        <taxon>Thermomonosporaceae</taxon>
        <taxon>Actinomadura</taxon>
    </lineage>
</organism>
<dbReference type="Pfam" id="PF08448">
    <property type="entry name" value="PAS_4"/>
    <property type="match status" value="1"/>
</dbReference>
<dbReference type="InterPro" id="IPR001932">
    <property type="entry name" value="PPM-type_phosphatase-like_dom"/>
</dbReference>
<dbReference type="EMBL" id="JBHSON010000015">
    <property type="protein sequence ID" value="MFC5746545.1"/>
    <property type="molecule type" value="Genomic_DNA"/>
</dbReference>
<dbReference type="SMART" id="SM00091">
    <property type="entry name" value="PAS"/>
    <property type="match status" value="2"/>
</dbReference>
<dbReference type="CDD" id="cd16936">
    <property type="entry name" value="HATPase_RsbW-like"/>
    <property type="match status" value="1"/>
</dbReference>
<reference evidence="4" key="1">
    <citation type="journal article" date="2019" name="Int. J. Syst. Evol. Microbiol.">
        <title>The Global Catalogue of Microorganisms (GCM) 10K type strain sequencing project: providing services to taxonomists for standard genome sequencing and annotation.</title>
        <authorList>
            <consortium name="The Broad Institute Genomics Platform"/>
            <consortium name="The Broad Institute Genome Sequencing Center for Infectious Disease"/>
            <person name="Wu L."/>
            <person name="Ma J."/>
        </authorList>
    </citation>
    <scope>NUCLEOTIDE SEQUENCE [LARGE SCALE GENOMIC DNA]</scope>
    <source>
        <strain evidence="4">KCTC 42087</strain>
    </source>
</reference>
<dbReference type="Pfam" id="PF01590">
    <property type="entry name" value="GAF"/>
    <property type="match status" value="1"/>
</dbReference>
<dbReference type="InterPro" id="IPR035965">
    <property type="entry name" value="PAS-like_dom_sf"/>
</dbReference>
<dbReference type="Pfam" id="PF07228">
    <property type="entry name" value="SpoIIE"/>
    <property type="match status" value="1"/>
</dbReference>
<dbReference type="Gene3D" id="3.30.450.40">
    <property type="match status" value="1"/>
</dbReference>
<dbReference type="Proteomes" id="UP001596074">
    <property type="component" value="Unassembled WGS sequence"/>
</dbReference>
<dbReference type="SMART" id="SM00065">
    <property type="entry name" value="GAF"/>
    <property type="match status" value="1"/>
</dbReference>
<comment type="caution">
    <text evidence="3">The sequence shown here is derived from an EMBL/GenBank/DDBJ whole genome shotgun (WGS) entry which is preliminary data.</text>
</comment>
<sequence length="811" mass="86582">MDETFTSHSAAEVPSTAAGMVDARGVLIWWTKEAARLLGYRPDEAVGRRAVGLLSDGLPAWARGCVERDEEGAGRLLLRHRDGHRVELAVRVVPVHGPGADVHWLVTLVRAAGPGPGAGDGAPTLGELALTQSPMGVMFFDRAGRVRGASRGGLRAAGARLEEIVGLTVDRLSADPAYKDFKERLERVLRTGREERMNAYVRTPGENRAHAWSSIVYALQDPEGRVLGAAVAALDVTEEDRAKQRLAIVNAASARIGTVLDAAATAQQLADIAAEQFADFVCVDLLDGVLTGEEAEPRRLAGRVVLHRAAQRSLLAGCPEAMVETGGAGRYPEDSPPARALVTGRSLLRRTDDSDVRAWLARDPAWASSVREFGIHSFIVVPLPARGTIIGLAQFYRHRTPDPFDTEDLLLAEEITARAALSIDNARRYAEQRETALAMQRSLLPGRSPPHPAVTVASRYLPTGSRAGVGGDWFDVIPLSGGRVALVVGDVVGHGLQASATMGRLRTAVRTLAEVDMPPDELLTHLDDVVLSLDREEGPGGADGDGRQTGDIGATCLYAVYDPVSRVCAMARAGHPVPALVAPGGTVDFPALPAGPPLGLGGLPFESAELELPDGTLIALFTDGLIESTGHDVDVALDRLSDVLRTPAPSLERLCDEALAELLPGAPADDVALLLARTQGLDASHVATWDLPADPAMVSRAREWATARLAAWGLEHAAIVTELLVSELVTNALRYGKPPVRLRLIRLRLHGETSLITEVSDASSTSPHLRRARAFDEHGRGLFLVAQLTHRWGSRQSPSGKTIWAEQTLPE</sequence>
<dbReference type="InterPro" id="IPR052016">
    <property type="entry name" value="Bact_Sigma-Reg"/>
</dbReference>
<evidence type="ECO:0000256" key="1">
    <source>
        <dbReference type="ARBA" id="ARBA00022801"/>
    </source>
</evidence>
<dbReference type="PANTHER" id="PTHR43156:SF2">
    <property type="entry name" value="STAGE II SPORULATION PROTEIN E"/>
    <property type="match status" value="1"/>
</dbReference>
<dbReference type="InterPro" id="IPR029016">
    <property type="entry name" value="GAF-like_dom_sf"/>
</dbReference>
<dbReference type="InterPro" id="IPR003594">
    <property type="entry name" value="HATPase_dom"/>
</dbReference>